<feature type="region of interest" description="Disordered" evidence="5">
    <location>
        <begin position="220"/>
        <end position="251"/>
    </location>
</feature>
<dbReference type="PANTHER" id="PTHR46085:SF4">
    <property type="entry name" value="ADP-RIBOSYLATION FACTOR GTPASE-ACTIVATING PROTEIN AGD14-RELATED"/>
    <property type="match status" value="1"/>
</dbReference>
<evidence type="ECO:0000256" key="1">
    <source>
        <dbReference type="ARBA" id="ARBA00022723"/>
    </source>
</evidence>
<dbReference type="PROSITE" id="PS50115">
    <property type="entry name" value="ARFGAP"/>
    <property type="match status" value="1"/>
</dbReference>
<keyword evidence="3" id="KW-0862">Zinc</keyword>
<dbReference type="CDD" id="cd08838">
    <property type="entry name" value="ArfGap_AGFG"/>
    <property type="match status" value="1"/>
</dbReference>
<feature type="domain" description="Arf-GAP" evidence="6">
    <location>
        <begin position="11"/>
        <end position="129"/>
    </location>
</feature>
<protein>
    <recommendedName>
        <fullName evidence="6">Arf-GAP domain-containing protein</fullName>
    </recommendedName>
</protein>
<dbReference type="Gene3D" id="1.10.220.150">
    <property type="entry name" value="Arf GTPase activating protein"/>
    <property type="match status" value="1"/>
</dbReference>
<dbReference type="FunCoup" id="A0A7J7CMA4">
    <property type="interactions" value="1678"/>
</dbReference>
<dbReference type="InterPro" id="IPR037278">
    <property type="entry name" value="ARFGAP/RecO"/>
</dbReference>
<dbReference type="Pfam" id="PF01412">
    <property type="entry name" value="ArfGap"/>
    <property type="match status" value="1"/>
</dbReference>
<evidence type="ECO:0000256" key="3">
    <source>
        <dbReference type="ARBA" id="ARBA00022833"/>
    </source>
</evidence>
<dbReference type="GO" id="GO:0008270">
    <property type="term" value="F:zinc ion binding"/>
    <property type="evidence" value="ECO:0007669"/>
    <property type="project" value="UniProtKB-KW"/>
</dbReference>
<keyword evidence="2 4" id="KW-0863">Zinc-finger</keyword>
<evidence type="ECO:0000313" key="7">
    <source>
        <dbReference type="EMBL" id="KAF5735200.1"/>
    </source>
</evidence>
<keyword evidence="8" id="KW-1185">Reference proteome</keyword>
<dbReference type="InterPro" id="IPR044820">
    <property type="entry name" value="AGD14-like"/>
</dbReference>
<evidence type="ECO:0000259" key="6">
    <source>
        <dbReference type="PROSITE" id="PS50115"/>
    </source>
</evidence>
<sequence length="692" mass="75078">MGSRREEERNEKIIRGLMKLPPNRRCINCNSLGPQYVCTNFWTFICTTCSGIHREFTHRVKSVSMAKFTSQEVEALQNGGNQCARELYMKDWDFQRQRFPDSSNADKVREFIKHVYVDKKYAGSKTSDKPPRDLQGLRNREDETRRASSYHSYSQSPPYDYQYEDRRYGRHAASLTRKPGSDKGLYVGKASSFVSSPGGVSEQMYEDRFANDDSVSRFSDYSVSSGGDPVRTGAQSPFQKDSGFSSPPVQSSRVILNEHVQSQAANFSPDANFRRDAERIPCPQRAKSSGSFGSFDSSSISLKSYNSGSLLDVVLEPEHASGAKQGGISAHTESFAPVGYDGSELSKVSVAPEEESSAAVPLDLFQSPAATLAPVDLFQQSLATPALSANSYHVSQFTQPSSLDIFATNVLQQSATVGNEKPMVLSVPKNEGWASFDTPPAASKTGAAIATAAVIPVNGVSFVDFDQRSSANSCVQWPSFPNTQESSLMPDPWHVGVHNIQTPTNTMPTQAWSAFDSSVTLNGKHSNELQVAPQDPSFTLDQYSGLRVSEVSTSEFQNSHSDVACPSSLASQVTGLSYIPAMPPLMMGTVPNATDYKSTNPFDLPYDSDLEQTNMFLDMSSLQATLPNSASSSTYLGGVTPSWFPQESVAAYIPAATQGGLAYMAGQATSSQLPNVAQTQGSVASVGRNPFA</sequence>
<reference evidence="7 8" key="1">
    <citation type="journal article" date="2020" name="Nat. Commun.">
        <title>Genome of Tripterygium wilfordii and identification of cytochrome P450 involved in triptolide biosynthesis.</title>
        <authorList>
            <person name="Tu L."/>
            <person name="Su P."/>
            <person name="Zhang Z."/>
            <person name="Gao L."/>
            <person name="Wang J."/>
            <person name="Hu T."/>
            <person name="Zhou J."/>
            <person name="Zhang Y."/>
            <person name="Zhao Y."/>
            <person name="Liu Y."/>
            <person name="Song Y."/>
            <person name="Tong Y."/>
            <person name="Lu Y."/>
            <person name="Yang J."/>
            <person name="Xu C."/>
            <person name="Jia M."/>
            <person name="Peters R.J."/>
            <person name="Huang L."/>
            <person name="Gao W."/>
        </authorList>
    </citation>
    <scope>NUCLEOTIDE SEQUENCE [LARGE SCALE GENOMIC DNA]</scope>
    <source>
        <strain evidence="8">cv. XIE 37</strain>
        <tissue evidence="7">Leaf</tissue>
    </source>
</reference>
<feature type="compositionally biased region" description="Low complexity" evidence="5">
    <location>
        <begin position="149"/>
        <end position="161"/>
    </location>
</feature>
<proteinExistence type="predicted"/>
<dbReference type="PRINTS" id="PR00405">
    <property type="entry name" value="REVINTRACTNG"/>
</dbReference>
<dbReference type="OrthoDB" id="6036at2759"/>
<comment type="caution">
    <text evidence="7">The sequence shown here is derived from an EMBL/GenBank/DDBJ whole genome shotgun (WGS) entry which is preliminary data.</text>
</comment>
<keyword evidence="1" id="KW-0479">Metal-binding</keyword>
<feature type="compositionally biased region" description="Basic and acidic residues" evidence="5">
    <location>
        <begin position="122"/>
        <end position="132"/>
    </location>
</feature>
<gene>
    <name evidence="7" type="ORF">HS088_TW15G00700</name>
</gene>
<dbReference type="PANTHER" id="PTHR46085">
    <property type="entry name" value="ARFGAP/RECO-RELATED"/>
    <property type="match status" value="1"/>
</dbReference>
<evidence type="ECO:0000256" key="2">
    <source>
        <dbReference type="ARBA" id="ARBA00022771"/>
    </source>
</evidence>
<dbReference type="InterPro" id="IPR038508">
    <property type="entry name" value="ArfGAP_dom_sf"/>
</dbReference>
<evidence type="ECO:0000256" key="4">
    <source>
        <dbReference type="PROSITE-ProRule" id="PRU00288"/>
    </source>
</evidence>
<dbReference type="SMART" id="SM00105">
    <property type="entry name" value="ArfGap"/>
    <property type="match status" value="1"/>
</dbReference>
<dbReference type="SUPFAM" id="SSF57863">
    <property type="entry name" value="ArfGap/RecO-like zinc finger"/>
    <property type="match status" value="1"/>
</dbReference>
<evidence type="ECO:0000313" key="8">
    <source>
        <dbReference type="Proteomes" id="UP000593562"/>
    </source>
</evidence>
<dbReference type="GO" id="GO:0005096">
    <property type="term" value="F:GTPase activator activity"/>
    <property type="evidence" value="ECO:0007669"/>
    <property type="project" value="InterPro"/>
</dbReference>
<dbReference type="FunFam" id="1.10.220.150:FF:000005">
    <property type="entry name" value="Arf-GAP domain and FG repeat-containing protein 1"/>
    <property type="match status" value="1"/>
</dbReference>
<dbReference type="Proteomes" id="UP000593562">
    <property type="component" value="Unassembled WGS sequence"/>
</dbReference>
<feature type="compositionally biased region" description="Polar residues" evidence="5">
    <location>
        <begin position="233"/>
        <end position="251"/>
    </location>
</feature>
<evidence type="ECO:0000256" key="5">
    <source>
        <dbReference type="SAM" id="MobiDB-lite"/>
    </source>
</evidence>
<dbReference type="InParanoid" id="A0A7J7CMA4"/>
<feature type="region of interest" description="Disordered" evidence="5">
    <location>
        <begin position="122"/>
        <end position="161"/>
    </location>
</feature>
<dbReference type="AlphaFoldDB" id="A0A7J7CMA4"/>
<name>A0A7J7CMA4_TRIWF</name>
<dbReference type="EMBL" id="JAAARO010000015">
    <property type="protein sequence ID" value="KAF5735200.1"/>
    <property type="molecule type" value="Genomic_DNA"/>
</dbReference>
<organism evidence="7 8">
    <name type="scientific">Tripterygium wilfordii</name>
    <name type="common">Thunder God vine</name>
    <dbReference type="NCBI Taxonomy" id="458696"/>
    <lineage>
        <taxon>Eukaryota</taxon>
        <taxon>Viridiplantae</taxon>
        <taxon>Streptophyta</taxon>
        <taxon>Embryophyta</taxon>
        <taxon>Tracheophyta</taxon>
        <taxon>Spermatophyta</taxon>
        <taxon>Magnoliopsida</taxon>
        <taxon>eudicotyledons</taxon>
        <taxon>Gunneridae</taxon>
        <taxon>Pentapetalae</taxon>
        <taxon>rosids</taxon>
        <taxon>fabids</taxon>
        <taxon>Celastrales</taxon>
        <taxon>Celastraceae</taxon>
        <taxon>Tripterygium</taxon>
    </lineage>
</organism>
<dbReference type="InterPro" id="IPR001164">
    <property type="entry name" value="ArfGAP_dom"/>
</dbReference>
<accession>A0A7J7CMA4</accession>